<gene>
    <name evidence="1" type="ORF">HYY20_03195</name>
</gene>
<dbReference type="AlphaFoldDB" id="A0A932CM00"/>
<sequence length="156" mass="18111">MQMREGAIAELTQLLQSHGYTVDRVEDSLLEARKKRLLQIVVGDAFTDEEIEQSLQKLREVREEGAYVVIALPSSESSGISYDFKHLFACYEDLFGAEDINLWGIEMDSRRIYMPMGSMPNFDYKLMTKLMESKSMNLMAQKVKERAFRQQVLEKR</sequence>
<dbReference type="Proteomes" id="UP000769766">
    <property type="component" value="Unassembled WGS sequence"/>
</dbReference>
<accession>A0A932CM00</accession>
<proteinExistence type="predicted"/>
<reference evidence="1" key="1">
    <citation type="submission" date="2020-07" db="EMBL/GenBank/DDBJ databases">
        <title>Huge and variable diversity of episymbiotic CPR bacteria and DPANN archaea in groundwater ecosystems.</title>
        <authorList>
            <person name="He C.Y."/>
            <person name="Keren R."/>
            <person name="Whittaker M."/>
            <person name="Farag I.F."/>
            <person name="Doudna J."/>
            <person name="Cate J.H.D."/>
            <person name="Banfield J.F."/>
        </authorList>
    </citation>
    <scope>NUCLEOTIDE SEQUENCE</scope>
    <source>
        <strain evidence="1">NC_groundwater_672_Ag_B-0.1um_62_36</strain>
    </source>
</reference>
<name>A0A932CM00_UNCTE</name>
<organism evidence="1 2">
    <name type="scientific">Tectimicrobiota bacterium</name>
    <dbReference type="NCBI Taxonomy" id="2528274"/>
    <lineage>
        <taxon>Bacteria</taxon>
        <taxon>Pseudomonadati</taxon>
        <taxon>Nitrospinota/Tectimicrobiota group</taxon>
        <taxon>Candidatus Tectimicrobiota</taxon>
    </lineage>
</organism>
<comment type="caution">
    <text evidence="1">The sequence shown here is derived from an EMBL/GenBank/DDBJ whole genome shotgun (WGS) entry which is preliminary data.</text>
</comment>
<dbReference type="EMBL" id="JACPRF010000098">
    <property type="protein sequence ID" value="MBI2875870.1"/>
    <property type="molecule type" value="Genomic_DNA"/>
</dbReference>
<protein>
    <submittedName>
        <fullName evidence="1">DUF4350 domain-containing protein</fullName>
    </submittedName>
</protein>
<evidence type="ECO:0000313" key="2">
    <source>
        <dbReference type="Proteomes" id="UP000769766"/>
    </source>
</evidence>
<evidence type="ECO:0000313" key="1">
    <source>
        <dbReference type="EMBL" id="MBI2875870.1"/>
    </source>
</evidence>